<dbReference type="InterPro" id="IPR003778">
    <property type="entry name" value="CT_A_B"/>
</dbReference>
<feature type="domain" description="Carboxyltransferase" evidence="4">
    <location>
        <begin position="24"/>
        <end position="320"/>
    </location>
</feature>
<dbReference type="OrthoDB" id="9782422at2"/>
<dbReference type="Gene3D" id="2.40.100.10">
    <property type="entry name" value="Cyclophilin-like"/>
    <property type="match status" value="1"/>
</dbReference>
<evidence type="ECO:0000256" key="1">
    <source>
        <dbReference type="ARBA" id="ARBA00022741"/>
    </source>
</evidence>
<keyword evidence="2" id="KW-0378">Hydrolase</keyword>
<keyword evidence="1" id="KW-0547">Nucleotide-binding</keyword>
<protein>
    <submittedName>
        <fullName evidence="5">KipI antagonist</fullName>
    </submittedName>
</protein>
<organism evidence="5 6">
    <name type="scientific">Hymenobacter lapidarius</name>
    <dbReference type="NCBI Taxonomy" id="1908237"/>
    <lineage>
        <taxon>Bacteria</taxon>
        <taxon>Pseudomonadati</taxon>
        <taxon>Bacteroidota</taxon>
        <taxon>Cytophagia</taxon>
        <taxon>Cytophagales</taxon>
        <taxon>Hymenobacteraceae</taxon>
        <taxon>Hymenobacter</taxon>
    </lineage>
</organism>
<evidence type="ECO:0000259" key="4">
    <source>
        <dbReference type="SMART" id="SM00797"/>
    </source>
</evidence>
<dbReference type="STRING" id="1908237.BEN47_03350"/>
<dbReference type="PANTHER" id="PTHR43309">
    <property type="entry name" value="5-OXOPROLINASE SUBUNIT C"/>
    <property type="match status" value="1"/>
</dbReference>
<evidence type="ECO:0000313" key="5">
    <source>
        <dbReference type="EMBL" id="OGX83341.1"/>
    </source>
</evidence>
<reference evidence="5 6" key="1">
    <citation type="submission" date="2016-08" db="EMBL/GenBank/DDBJ databases">
        <title>Hymenobacter coccineus sp. nov., Hymenobacter lapidarius sp. nov. and Hymenobacter glacialis sp. nov., isolated from Antarctic soil.</title>
        <authorList>
            <person name="Sedlacek I."/>
            <person name="Kralova S."/>
            <person name="Kyrova K."/>
            <person name="Maslanova I."/>
            <person name="Stankova E."/>
            <person name="Vrbovska V."/>
            <person name="Nemec M."/>
            <person name="Bartak M."/>
            <person name="Svec P."/>
            <person name="Busse H.-J."/>
            <person name="Pantucek R."/>
        </authorList>
    </citation>
    <scope>NUCLEOTIDE SEQUENCE [LARGE SCALE GENOMIC DNA]</scope>
    <source>
        <strain evidence="5 6">CCM 8643</strain>
    </source>
</reference>
<dbReference type="SMART" id="SM00797">
    <property type="entry name" value="AHS2"/>
    <property type="match status" value="1"/>
</dbReference>
<dbReference type="PANTHER" id="PTHR43309:SF5">
    <property type="entry name" value="5-OXOPROLINASE SUBUNIT C"/>
    <property type="match status" value="1"/>
</dbReference>
<proteinExistence type="predicted"/>
<dbReference type="GO" id="GO:0005524">
    <property type="term" value="F:ATP binding"/>
    <property type="evidence" value="ECO:0007669"/>
    <property type="project" value="UniProtKB-KW"/>
</dbReference>
<sequence length="334" mass="35060">MSLNILRPGLLTTVQDLGRHGYQKDGIIVSGAMDATALRVGNLLVGNAEEAAGLEITLLGPKICFEADHLIALTGANLSPTLNGQPVRLHRATWVVAGVELAFGAPVAGSRAYLAVAGGLATAPVLGSRSTYLRAGFGGLHGRALQVGDALPVGNPGTVGQQLGQQLAEGAAAGWAQARWAPGPELRPKSARHPIVRTIRGPEFATFSSRSQQAFWQQPFTVTTEADRMGFRLQGPLLERETTAELLSTAVAFGTVQVPAGGQAIVLLADHQTTGGYPRIAQVISADFSVLAQLAPGQAFRFVEVSLAEAQALYLAQEEQLRALRRGIALKVLT</sequence>
<dbReference type="NCBIfam" id="TIGR00724">
    <property type="entry name" value="urea_amlyse_rel"/>
    <property type="match status" value="1"/>
</dbReference>
<dbReference type="SUPFAM" id="SSF50891">
    <property type="entry name" value="Cyclophilin-like"/>
    <property type="match status" value="1"/>
</dbReference>
<dbReference type="EMBL" id="MDZB01000131">
    <property type="protein sequence ID" value="OGX83341.1"/>
    <property type="molecule type" value="Genomic_DNA"/>
</dbReference>
<gene>
    <name evidence="5" type="ORF">BEN47_03350</name>
</gene>
<keyword evidence="3" id="KW-0067">ATP-binding</keyword>
<evidence type="ECO:0000313" key="6">
    <source>
        <dbReference type="Proteomes" id="UP000176294"/>
    </source>
</evidence>
<dbReference type="InterPro" id="IPR029000">
    <property type="entry name" value="Cyclophilin-like_dom_sf"/>
</dbReference>
<dbReference type="Proteomes" id="UP000176294">
    <property type="component" value="Unassembled WGS sequence"/>
</dbReference>
<name>A0A1G1SXJ2_9BACT</name>
<evidence type="ECO:0000256" key="3">
    <source>
        <dbReference type="ARBA" id="ARBA00022840"/>
    </source>
</evidence>
<dbReference type="Pfam" id="PF02626">
    <property type="entry name" value="CT_A_B"/>
    <property type="match status" value="1"/>
</dbReference>
<dbReference type="GO" id="GO:0016787">
    <property type="term" value="F:hydrolase activity"/>
    <property type="evidence" value="ECO:0007669"/>
    <property type="project" value="UniProtKB-KW"/>
</dbReference>
<dbReference type="RefSeq" id="WP_070729236.1">
    <property type="nucleotide sequence ID" value="NZ_MDZB01000131.1"/>
</dbReference>
<dbReference type="InterPro" id="IPR052708">
    <property type="entry name" value="PxpC"/>
</dbReference>
<evidence type="ECO:0000256" key="2">
    <source>
        <dbReference type="ARBA" id="ARBA00022801"/>
    </source>
</evidence>
<comment type="caution">
    <text evidence="5">The sequence shown here is derived from an EMBL/GenBank/DDBJ whole genome shotgun (WGS) entry which is preliminary data.</text>
</comment>
<keyword evidence="6" id="KW-1185">Reference proteome</keyword>
<accession>A0A1G1SXJ2</accession>
<dbReference type="AlphaFoldDB" id="A0A1G1SXJ2"/>